<dbReference type="PANTHER" id="PTHR45935:SF15">
    <property type="entry name" value="SCAN BOX DOMAIN-CONTAINING PROTEIN"/>
    <property type="match status" value="1"/>
</dbReference>
<dbReference type="Pfam" id="PF02023">
    <property type="entry name" value="SCAN"/>
    <property type="match status" value="1"/>
</dbReference>
<evidence type="ECO:0000313" key="4">
    <source>
        <dbReference type="Proteomes" id="UP000001646"/>
    </source>
</evidence>
<protein>
    <recommendedName>
        <fullName evidence="2">SCAN box domain-containing protein</fullName>
    </recommendedName>
</protein>
<evidence type="ECO:0000259" key="2">
    <source>
        <dbReference type="PROSITE" id="PS50804"/>
    </source>
</evidence>
<evidence type="ECO:0000256" key="1">
    <source>
        <dbReference type="ARBA" id="ARBA00023242"/>
    </source>
</evidence>
<dbReference type="AlphaFoldDB" id="A0A803TCI8"/>
<dbReference type="InParanoid" id="A0A803TCI8"/>
<organism evidence="3 4">
    <name type="scientific">Anolis carolinensis</name>
    <name type="common">Green anole</name>
    <name type="synonym">American chameleon</name>
    <dbReference type="NCBI Taxonomy" id="28377"/>
    <lineage>
        <taxon>Eukaryota</taxon>
        <taxon>Metazoa</taxon>
        <taxon>Chordata</taxon>
        <taxon>Craniata</taxon>
        <taxon>Vertebrata</taxon>
        <taxon>Euteleostomi</taxon>
        <taxon>Lepidosauria</taxon>
        <taxon>Squamata</taxon>
        <taxon>Bifurcata</taxon>
        <taxon>Unidentata</taxon>
        <taxon>Episquamata</taxon>
        <taxon>Toxicofera</taxon>
        <taxon>Iguania</taxon>
        <taxon>Dactyloidae</taxon>
        <taxon>Anolis</taxon>
    </lineage>
</organism>
<keyword evidence="1" id="KW-0539">Nucleus</keyword>
<dbReference type="FunFam" id="1.10.4020.10:FF:000005">
    <property type="entry name" value="Uncharacterized protein"/>
    <property type="match status" value="1"/>
</dbReference>
<sequence length="139" mass="16325">MQENLAMVKDLTEQMAWKYTFDSRRCFRQFCYKDTEGPRSLCSQLHHLCHQWLQPERHTKAEMLDLVVLEQFLAVLPAEMERWVRECGAENSAQAVALAEGFLLSFIYLFPTFVSCPSHSKGQPYNRQQFDANNIQFQK</sequence>
<proteinExistence type="predicted"/>
<dbReference type="InterPro" id="IPR050916">
    <property type="entry name" value="SCAN-C2H2_zinc_finger"/>
</dbReference>
<dbReference type="PROSITE" id="PS50804">
    <property type="entry name" value="SCAN_BOX"/>
    <property type="match status" value="1"/>
</dbReference>
<evidence type="ECO:0000313" key="3">
    <source>
        <dbReference type="Ensembl" id="ENSACAP00000032928.1"/>
    </source>
</evidence>
<accession>A0A803TCI8</accession>
<dbReference type="InterPro" id="IPR003309">
    <property type="entry name" value="SCAN_dom"/>
</dbReference>
<reference evidence="3" key="3">
    <citation type="submission" date="2025-09" db="UniProtKB">
        <authorList>
            <consortium name="Ensembl"/>
        </authorList>
    </citation>
    <scope>IDENTIFICATION</scope>
</reference>
<dbReference type="CDD" id="cd07936">
    <property type="entry name" value="SCAN"/>
    <property type="match status" value="1"/>
</dbReference>
<dbReference type="InterPro" id="IPR038269">
    <property type="entry name" value="SCAN_sf"/>
</dbReference>
<dbReference type="Gene3D" id="1.10.4020.10">
    <property type="entry name" value="DNA breaking-rejoining enzymes"/>
    <property type="match status" value="1"/>
</dbReference>
<name>A0A803TCI8_ANOCA</name>
<dbReference type="SUPFAM" id="SSF47353">
    <property type="entry name" value="Retrovirus capsid dimerization domain-like"/>
    <property type="match status" value="1"/>
</dbReference>
<dbReference type="GeneTree" id="ENSGT00940000154715"/>
<dbReference type="SMART" id="SM00431">
    <property type="entry name" value="SCAN"/>
    <property type="match status" value="1"/>
</dbReference>
<reference evidence="3" key="2">
    <citation type="submission" date="2025-08" db="UniProtKB">
        <authorList>
            <consortium name="Ensembl"/>
        </authorList>
    </citation>
    <scope>IDENTIFICATION</scope>
</reference>
<reference evidence="3" key="1">
    <citation type="submission" date="2009-12" db="EMBL/GenBank/DDBJ databases">
        <title>The Genome Sequence of Anolis carolinensis (Green Anole Lizard).</title>
        <authorList>
            <consortium name="The Genome Sequencing Platform"/>
            <person name="Di Palma F."/>
            <person name="Alfoldi J."/>
            <person name="Heiman D."/>
            <person name="Young S."/>
            <person name="Grabherr M."/>
            <person name="Johnson J."/>
            <person name="Lander E.S."/>
            <person name="Lindblad-Toh K."/>
        </authorList>
    </citation>
    <scope>NUCLEOTIDE SEQUENCE [LARGE SCALE GENOMIC DNA]</scope>
    <source>
        <strain evidence="3">JBL SC #1</strain>
    </source>
</reference>
<dbReference type="Ensembl" id="ENSACAT00000055431.1">
    <property type="protein sequence ID" value="ENSACAP00000032928.1"/>
    <property type="gene ID" value="ENSACAG00000040001.1"/>
</dbReference>
<keyword evidence="4" id="KW-1185">Reference proteome</keyword>
<dbReference type="PANTHER" id="PTHR45935">
    <property type="entry name" value="PROTEIN ZBED8-RELATED"/>
    <property type="match status" value="1"/>
</dbReference>
<feature type="domain" description="SCAN box" evidence="2">
    <location>
        <begin position="24"/>
        <end position="102"/>
    </location>
</feature>
<dbReference type="Proteomes" id="UP000001646">
    <property type="component" value="Unplaced"/>
</dbReference>